<evidence type="ECO:0000313" key="4">
    <source>
        <dbReference type="Proteomes" id="UP000322139"/>
    </source>
</evidence>
<evidence type="ECO:0000259" key="2">
    <source>
        <dbReference type="Pfam" id="PF09335"/>
    </source>
</evidence>
<dbReference type="InterPro" id="IPR032816">
    <property type="entry name" value="VTT_dom"/>
</dbReference>
<organism evidence="3 4">
    <name type="scientific">Bacillus infantis</name>
    <dbReference type="NCBI Taxonomy" id="324767"/>
    <lineage>
        <taxon>Bacteria</taxon>
        <taxon>Bacillati</taxon>
        <taxon>Bacillota</taxon>
        <taxon>Bacilli</taxon>
        <taxon>Bacillales</taxon>
        <taxon>Bacillaceae</taxon>
        <taxon>Bacillus</taxon>
    </lineage>
</organism>
<dbReference type="AlphaFoldDB" id="A0A5D4R3V8"/>
<dbReference type="Proteomes" id="UP000322139">
    <property type="component" value="Unassembled WGS sequence"/>
</dbReference>
<feature type="domain" description="VTT" evidence="2">
    <location>
        <begin position="35"/>
        <end position="148"/>
    </location>
</feature>
<keyword evidence="1" id="KW-0812">Transmembrane</keyword>
<name>A0A5D4R3V8_9BACI</name>
<evidence type="ECO:0000256" key="1">
    <source>
        <dbReference type="SAM" id="Phobius"/>
    </source>
</evidence>
<protein>
    <submittedName>
        <fullName evidence="3">TVP38/TMEM64 family protein</fullName>
    </submittedName>
</protein>
<feature type="transmembrane region" description="Helical" evidence="1">
    <location>
        <begin position="6"/>
        <end position="25"/>
    </location>
</feature>
<evidence type="ECO:0000313" key="3">
    <source>
        <dbReference type="EMBL" id="TYS45429.1"/>
    </source>
</evidence>
<keyword evidence="1" id="KW-0472">Membrane</keyword>
<proteinExistence type="predicted"/>
<feature type="transmembrane region" description="Helical" evidence="1">
    <location>
        <begin position="154"/>
        <end position="173"/>
    </location>
</feature>
<keyword evidence="1" id="KW-1133">Transmembrane helix</keyword>
<gene>
    <name evidence="3" type="ORF">FZD51_20245</name>
</gene>
<dbReference type="Pfam" id="PF09335">
    <property type="entry name" value="VTT_dom"/>
    <property type="match status" value="1"/>
</dbReference>
<sequence length="190" mass="21304">MNEMLSLVLAAVHTGGWLSPVLFILLHTIRQFLFVPAAAVCIAGGAAFGMVPGTAYSAAGLLLGNMLFYWLLEKMPAARSKLSSLKKRWFGEYRNLTAGQVAVLRLIPFVHYHLLTFCLLERYKRFGEFVKGSWLTNLPMAVCYTMFGGFISRFSLPAALAILLVLGVLVYILREKMSVIQWRDFFKETA</sequence>
<dbReference type="EMBL" id="VTER01000011">
    <property type="protein sequence ID" value="TYS45429.1"/>
    <property type="molecule type" value="Genomic_DNA"/>
</dbReference>
<feature type="transmembrane region" description="Helical" evidence="1">
    <location>
        <begin position="55"/>
        <end position="72"/>
    </location>
</feature>
<dbReference type="RefSeq" id="WP_148976413.1">
    <property type="nucleotide sequence ID" value="NZ_JBNILB010000009.1"/>
</dbReference>
<comment type="caution">
    <text evidence="3">The sequence shown here is derived from an EMBL/GenBank/DDBJ whole genome shotgun (WGS) entry which is preliminary data.</text>
</comment>
<reference evidence="3 4" key="1">
    <citation type="submission" date="2019-08" db="EMBL/GenBank/DDBJ databases">
        <title>Bacillus genomes from the desert of Cuatro Cienegas, Coahuila.</title>
        <authorList>
            <person name="Olmedo-Alvarez G."/>
        </authorList>
    </citation>
    <scope>NUCLEOTIDE SEQUENCE [LARGE SCALE GENOMIC DNA]</scope>
    <source>
        <strain evidence="3 4">CH446_14T</strain>
    </source>
</reference>
<accession>A0A5D4R3V8</accession>
<feature type="transmembrane region" description="Helical" evidence="1">
    <location>
        <begin position="32"/>
        <end position="49"/>
    </location>
</feature>